<evidence type="ECO:0000313" key="4">
    <source>
        <dbReference type="Proteomes" id="UP000184088"/>
    </source>
</evidence>
<dbReference type="RefSeq" id="WP_073345970.1">
    <property type="nucleotide sequence ID" value="NZ_FQVH01000043.1"/>
</dbReference>
<dbReference type="OrthoDB" id="1937833at2"/>
<dbReference type="Pfam" id="PF02195">
    <property type="entry name" value="ParB_N"/>
    <property type="match status" value="1"/>
</dbReference>
<dbReference type="InterPro" id="IPR003115">
    <property type="entry name" value="ParB_N"/>
</dbReference>
<evidence type="ECO:0000256" key="1">
    <source>
        <dbReference type="SAM" id="Coils"/>
    </source>
</evidence>
<proteinExistence type="predicted"/>
<dbReference type="SUPFAM" id="SSF109709">
    <property type="entry name" value="KorB DNA-binding domain-like"/>
    <property type="match status" value="1"/>
</dbReference>
<keyword evidence="1" id="KW-0175">Coiled coil</keyword>
<evidence type="ECO:0000313" key="3">
    <source>
        <dbReference type="EMBL" id="SHF75992.1"/>
    </source>
</evidence>
<dbReference type="SMART" id="SM00470">
    <property type="entry name" value="ParB"/>
    <property type="match status" value="1"/>
</dbReference>
<dbReference type="SUPFAM" id="SSF110849">
    <property type="entry name" value="ParB/Sulfiredoxin"/>
    <property type="match status" value="1"/>
</dbReference>
<dbReference type="EMBL" id="FQVH01000043">
    <property type="protein sequence ID" value="SHF75992.1"/>
    <property type="molecule type" value="Genomic_DNA"/>
</dbReference>
<dbReference type="STRING" id="1121256.SAMN02746089_02503"/>
<gene>
    <name evidence="3" type="ORF">SAMN02746089_02503</name>
</gene>
<feature type="coiled-coil region" evidence="1">
    <location>
        <begin position="215"/>
        <end position="337"/>
    </location>
</feature>
<evidence type="ECO:0000259" key="2">
    <source>
        <dbReference type="SMART" id="SM00470"/>
    </source>
</evidence>
<reference evidence="3 4" key="1">
    <citation type="submission" date="2016-11" db="EMBL/GenBank/DDBJ databases">
        <authorList>
            <person name="Jaros S."/>
            <person name="Januszkiewicz K."/>
            <person name="Wedrychowicz H."/>
        </authorList>
    </citation>
    <scope>NUCLEOTIDE SEQUENCE [LARGE SCALE GENOMIC DNA]</scope>
    <source>
        <strain evidence="3 4">DSM 17918</strain>
    </source>
</reference>
<protein>
    <submittedName>
        <fullName evidence="3">ParB-like nuclease domain-containing protein</fullName>
    </submittedName>
</protein>
<dbReference type="GO" id="GO:0005694">
    <property type="term" value="C:chromosome"/>
    <property type="evidence" value="ECO:0007669"/>
    <property type="project" value="TreeGrafter"/>
</dbReference>
<dbReference type="Gene3D" id="1.10.10.2830">
    <property type="match status" value="1"/>
</dbReference>
<dbReference type="AlphaFoldDB" id="A0A1M5EA71"/>
<dbReference type="GO" id="GO:0007059">
    <property type="term" value="P:chromosome segregation"/>
    <property type="evidence" value="ECO:0007669"/>
    <property type="project" value="TreeGrafter"/>
</dbReference>
<dbReference type="PANTHER" id="PTHR33375:SF1">
    <property type="entry name" value="CHROMOSOME-PARTITIONING PROTEIN PARB-RELATED"/>
    <property type="match status" value="1"/>
</dbReference>
<organism evidence="3 4">
    <name type="scientific">Caldanaerobius fijiensis DSM 17918</name>
    <dbReference type="NCBI Taxonomy" id="1121256"/>
    <lineage>
        <taxon>Bacteria</taxon>
        <taxon>Bacillati</taxon>
        <taxon>Bacillota</taxon>
        <taxon>Clostridia</taxon>
        <taxon>Thermoanaerobacterales</taxon>
        <taxon>Thermoanaerobacteraceae</taxon>
        <taxon>Caldanaerobius</taxon>
    </lineage>
</organism>
<sequence>MEMIDVSLLREHPRNSEFFDDIEGDRWKEFLESIRTSGIIVPLIVTRDYLIVSGNQRYRAAKKLGLKQVPCEVRDYHDKNGVPAEDLILKDLIETNLRQRGLGNLNPMKMARCILELERIYGIKHGGSRKDENNYQELPGSSWMKSQSDLAKDIGISEARLKQLKKLNDLIPELQRLVEERKLSSKSAEQLAYLDEEVQRQVVSVLGDEIGKMSLEQAKAIRKEAEENIQSLIEELNRVKEENAQRDIELQTVRQELMKKGDELKRYESKTIETEQKVRELEQSEDVIPDNVRQEIEMLKKKRDELQTEIEEVQKEIEQLKKTLEKKDESYNKLKAEYETLKYHSEKKYEHNISGKPDYVDYAYAVSEFLKKVSPYVYYADKFAEMDDEEREKWLEKADYVQIWVDDFKAALRKNKGGGNPAKVIYLERNDKDRKD</sequence>
<dbReference type="InterPro" id="IPR036086">
    <property type="entry name" value="ParB/Sulfiredoxin_sf"/>
</dbReference>
<keyword evidence="4" id="KW-1185">Reference proteome</keyword>
<dbReference type="PANTHER" id="PTHR33375">
    <property type="entry name" value="CHROMOSOME-PARTITIONING PROTEIN PARB-RELATED"/>
    <property type="match status" value="1"/>
</dbReference>
<dbReference type="Gene3D" id="3.90.1530.10">
    <property type="entry name" value="Conserved hypothetical protein from pyrococcus furiosus pfu- 392566-001, ParB domain"/>
    <property type="match status" value="1"/>
</dbReference>
<name>A0A1M5EA71_9THEO</name>
<feature type="domain" description="ParB-like N-terminal" evidence="2">
    <location>
        <begin position="2"/>
        <end position="92"/>
    </location>
</feature>
<accession>A0A1M5EA71</accession>
<dbReference type="InterPro" id="IPR050336">
    <property type="entry name" value="Chromosome_partition/occlusion"/>
</dbReference>
<dbReference type="Proteomes" id="UP000184088">
    <property type="component" value="Unassembled WGS sequence"/>
</dbReference>